<evidence type="ECO:0000256" key="1">
    <source>
        <dbReference type="ARBA" id="ARBA00001947"/>
    </source>
</evidence>
<evidence type="ECO:0000256" key="3">
    <source>
        <dbReference type="ARBA" id="ARBA00012784"/>
    </source>
</evidence>
<dbReference type="PANTHER" id="PTHR11409">
    <property type="entry name" value="ADENOSINE DEAMINASE"/>
    <property type="match status" value="1"/>
</dbReference>
<comment type="caution">
    <text evidence="8">The sequence shown here is derived from an EMBL/GenBank/DDBJ whole genome shotgun (WGS) entry which is preliminary data.</text>
</comment>
<feature type="domain" description="Adenosine deaminase" evidence="7">
    <location>
        <begin position="9"/>
        <end position="331"/>
    </location>
</feature>
<evidence type="ECO:0000256" key="6">
    <source>
        <dbReference type="ARBA" id="ARBA00022833"/>
    </source>
</evidence>
<keyword evidence="5" id="KW-0378">Hydrolase</keyword>
<keyword evidence="6" id="KW-0862">Zinc</keyword>
<dbReference type="PANTHER" id="PTHR11409:SF43">
    <property type="entry name" value="ADENOSINE DEAMINASE"/>
    <property type="match status" value="1"/>
</dbReference>
<dbReference type="InterPro" id="IPR006330">
    <property type="entry name" value="Ado/ade_deaminase"/>
</dbReference>
<dbReference type="FunFam" id="3.20.20.140:FF:000009">
    <property type="entry name" value="Adenosine deaminase"/>
    <property type="match status" value="1"/>
</dbReference>
<dbReference type="SUPFAM" id="SSF51556">
    <property type="entry name" value="Metallo-dependent hydrolases"/>
    <property type="match status" value="1"/>
</dbReference>
<name>A0A347ZSE6_9CHLR</name>
<dbReference type="InterPro" id="IPR032466">
    <property type="entry name" value="Metal_Hydrolase"/>
</dbReference>
<keyword evidence="4" id="KW-0479">Metal-binding</keyword>
<evidence type="ECO:0000256" key="2">
    <source>
        <dbReference type="ARBA" id="ARBA00006676"/>
    </source>
</evidence>
<dbReference type="AlphaFoldDB" id="A0A347ZSE6"/>
<comment type="cofactor">
    <cofactor evidence="1">
        <name>Zn(2+)</name>
        <dbReference type="ChEBI" id="CHEBI:29105"/>
    </cofactor>
</comment>
<keyword evidence="9" id="KW-1185">Reference proteome</keyword>
<gene>
    <name evidence="8" type="ORF">DFR64_1085</name>
</gene>
<dbReference type="GO" id="GO:0006154">
    <property type="term" value="P:adenosine catabolic process"/>
    <property type="evidence" value="ECO:0007669"/>
    <property type="project" value="TreeGrafter"/>
</dbReference>
<comment type="similarity">
    <text evidence="2">Belongs to the metallo-dependent hydrolases superfamily. Adenosine and AMP deaminases family.</text>
</comment>
<dbReference type="InterPro" id="IPR001365">
    <property type="entry name" value="A_deaminase_dom"/>
</dbReference>
<dbReference type="Gene3D" id="3.20.20.140">
    <property type="entry name" value="Metal-dependent hydrolases"/>
    <property type="match status" value="1"/>
</dbReference>
<dbReference type="Proteomes" id="UP000256388">
    <property type="component" value="Unassembled WGS sequence"/>
</dbReference>
<dbReference type="GO" id="GO:0046103">
    <property type="term" value="P:inosine biosynthetic process"/>
    <property type="evidence" value="ECO:0007669"/>
    <property type="project" value="TreeGrafter"/>
</dbReference>
<dbReference type="GO" id="GO:0005829">
    <property type="term" value="C:cytosol"/>
    <property type="evidence" value="ECO:0007669"/>
    <property type="project" value="TreeGrafter"/>
</dbReference>
<dbReference type="Pfam" id="PF00962">
    <property type="entry name" value="A_deaminase"/>
    <property type="match status" value="1"/>
</dbReference>
<dbReference type="NCBIfam" id="NF006846">
    <property type="entry name" value="PRK09358.1-1"/>
    <property type="match status" value="1"/>
</dbReference>
<dbReference type="EC" id="3.5.4.4" evidence="3"/>
<evidence type="ECO:0000256" key="4">
    <source>
        <dbReference type="ARBA" id="ARBA00022723"/>
    </source>
</evidence>
<proteinExistence type="inferred from homology"/>
<dbReference type="NCBIfam" id="TIGR01430">
    <property type="entry name" value="aden_deam"/>
    <property type="match status" value="1"/>
</dbReference>
<dbReference type="GO" id="GO:0043103">
    <property type="term" value="P:hypoxanthine salvage"/>
    <property type="evidence" value="ECO:0007669"/>
    <property type="project" value="TreeGrafter"/>
</dbReference>
<evidence type="ECO:0000256" key="5">
    <source>
        <dbReference type="ARBA" id="ARBA00022801"/>
    </source>
</evidence>
<dbReference type="EMBL" id="QUMS01000001">
    <property type="protein sequence ID" value="REG11208.1"/>
    <property type="molecule type" value="Genomic_DNA"/>
</dbReference>
<sequence length="337" mass="37144">MNMIHTNYPLVELHRHMDGSVRLETILDIGLKHNLPLPADTLEGLRPYVQVTEAKPSILDFFEKFEWLTAVMLDEESCRRIAYENVEDAKNEGLDYIELRFSPWFMAEKNHLNPEGVVAAVVDGVQAGIRDFGLPVNLIGIISRTYGPEVGMQELDALLTQKEAIIALDLAGDEIHYPGELFIEHFRKARDAGWHSCPHAGEAAGPESIWQAINELGAERIGHGVAAAQDVVLMDYLAEHGIGVETSLTSNVQTSAVPSYADHPIKHFLQAGIRDTINTDDPGISAVTISHEYNQAAVKAGLSEEEIFQAQKNALEVAFLSQSEKEELVQKKAAADS</sequence>
<evidence type="ECO:0000259" key="7">
    <source>
        <dbReference type="Pfam" id="PF00962"/>
    </source>
</evidence>
<protein>
    <recommendedName>
        <fullName evidence="3">adenosine deaminase</fullName>
        <ecNumber evidence="3">3.5.4.4</ecNumber>
    </recommendedName>
</protein>
<evidence type="ECO:0000313" key="8">
    <source>
        <dbReference type="EMBL" id="REG11208.1"/>
    </source>
</evidence>
<accession>A0A347ZSE6</accession>
<reference evidence="8 9" key="1">
    <citation type="submission" date="2018-08" db="EMBL/GenBank/DDBJ databases">
        <title>Genomic Encyclopedia of Type Strains, Phase IV (KMG-IV): sequencing the most valuable type-strain genomes for metagenomic binning, comparative biology and taxonomic classification.</title>
        <authorList>
            <person name="Goeker M."/>
        </authorList>
    </citation>
    <scope>NUCLEOTIDE SEQUENCE [LARGE SCALE GENOMIC DNA]</scope>
    <source>
        <strain evidence="8 9">DSM 23923</strain>
    </source>
</reference>
<evidence type="ECO:0000313" key="9">
    <source>
        <dbReference type="Proteomes" id="UP000256388"/>
    </source>
</evidence>
<organism evidence="8 9">
    <name type="scientific">Pelolinea submarina</name>
    <dbReference type="NCBI Taxonomy" id="913107"/>
    <lineage>
        <taxon>Bacteria</taxon>
        <taxon>Bacillati</taxon>
        <taxon>Chloroflexota</taxon>
        <taxon>Anaerolineae</taxon>
        <taxon>Anaerolineales</taxon>
        <taxon>Anaerolineaceae</taxon>
        <taxon>Pelolinea</taxon>
    </lineage>
</organism>
<dbReference type="GO" id="GO:0046872">
    <property type="term" value="F:metal ion binding"/>
    <property type="evidence" value="ECO:0007669"/>
    <property type="project" value="UniProtKB-KW"/>
</dbReference>
<dbReference type="GO" id="GO:0004000">
    <property type="term" value="F:adenosine deaminase activity"/>
    <property type="evidence" value="ECO:0007669"/>
    <property type="project" value="TreeGrafter"/>
</dbReference>